<feature type="chain" id="PRO_5045732314" description="Esterase-like activity of phytase family protein" evidence="2">
    <location>
        <begin position="36"/>
        <end position="355"/>
    </location>
</feature>
<reference evidence="4" key="1">
    <citation type="journal article" date="2019" name="Int. J. Syst. Evol. Microbiol.">
        <title>The Global Catalogue of Microorganisms (GCM) 10K type strain sequencing project: providing services to taxonomists for standard genome sequencing and annotation.</title>
        <authorList>
            <consortium name="The Broad Institute Genomics Platform"/>
            <consortium name="The Broad Institute Genome Sequencing Center for Infectious Disease"/>
            <person name="Wu L."/>
            <person name="Ma J."/>
        </authorList>
    </citation>
    <scope>NUCLEOTIDE SEQUENCE [LARGE SCALE GENOMIC DNA]</scope>
    <source>
        <strain evidence="4">KCTC 32255</strain>
    </source>
</reference>
<keyword evidence="4" id="KW-1185">Reference proteome</keyword>
<gene>
    <name evidence="3" type="ORF">ACFQGD_20890</name>
</gene>
<sequence>MGRSRRHRAVRAAATALVAMGPLLSLMALPGAALAAGQPKTLCTIRDQRLTELSGLAADESWWYGVPDGGSSLKVYVLDRSCAVRKVITGGIDPYDVEDLALATDGTLWLADTGDNRSKRDTVAVHTLRPDGTARMYRLTYPDGKHDAEALLLGPSGVPHIVTKNVLGSAGVYRPDRTLRSPGPTPLTKVAEVAIPGSDTPGGPVGTVSSALITGGAVSRDGTLVALRTYTDAYLYPAPRGHLVEALSREPVRIPLPNEPQGEAIALTPDGTMLSAGEGASQPLRAVRDVAGVVARAERDARSEPAATVDSESPEEIDRVAGLKPLPAAAAALMITGVVWFGVRLVRKLRDRMGR</sequence>
<evidence type="ECO:0000313" key="4">
    <source>
        <dbReference type="Proteomes" id="UP001596337"/>
    </source>
</evidence>
<dbReference type="RefSeq" id="WP_345397358.1">
    <property type="nucleotide sequence ID" value="NZ_BAABLA010000027.1"/>
</dbReference>
<evidence type="ECO:0000256" key="2">
    <source>
        <dbReference type="SAM" id="SignalP"/>
    </source>
</evidence>
<comment type="caution">
    <text evidence="3">The sequence shown here is derived from an EMBL/GenBank/DDBJ whole genome shotgun (WGS) entry which is preliminary data.</text>
</comment>
<dbReference type="EMBL" id="JBHSXX010000001">
    <property type="protein sequence ID" value="MFC6869599.1"/>
    <property type="molecule type" value="Genomic_DNA"/>
</dbReference>
<keyword evidence="1" id="KW-0472">Membrane</keyword>
<organism evidence="3 4">
    <name type="scientific">Haloechinothrix salitolerans</name>
    <dbReference type="NCBI Taxonomy" id="926830"/>
    <lineage>
        <taxon>Bacteria</taxon>
        <taxon>Bacillati</taxon>
        <taxon>Actinomycetota</taxon>
        <taxon>Actinomycetes</taxon>
        <taxon>Pseudonocardiales</taxon>
        <taxon>Pseudonocardiaceae</taxon>
        <taxon>Haloechinothrix</taxon>
    </lineage>
</organism>
<keyword evidence="1" id="KW-1133">Transmembrane helix</keyword>
<dbReference type="SUPFAM" id="SSF101898">
    <property type="entry name" value="NHL repeat"/>
    <property type="match status" value="1"/>
</dbReference>
<evidence type="ECO:0000256" key="1">
    <source>
        <dbReference type="SAM" id="Phobius"/>
    </source>
</evidence>
<feature type="signal peptide" evidence="2">
    <location>
        <begin position="1"/>
        <end position="35"/>
    </location>
</feature>
<evidence type="ECO:0000313" key="3">
    <source>
        <dbReference type="EMBL" id="MFC6869599.1"/>
    </source>
</evidence>
<feature type="transmembrane region" description="Helical" evidence="1">
    <location>
        <begin position="326"/>
        <end position="346"/>
    </location>
</feature>
<keyword evidence="2" id="KW-0732">Signal</keyword>
<keyword evidence="1" id="KW-0812">Transmembrane</keyword>
<protein>
    <recommendedName>
        <fullName evidence="5">Esterase-like activity of phytase family protein</fullName>
    </recommendedName>
</protein>
<proteinExistence type="predicted"/>
<accession>A0ABW2C498</accession>
<evidence type="ECO:0008006" key="5">
    <source>
        <dbReference type="Google" id="ProtNLM"/>
    </source>
</evidence>
<dbReference type="Proteomes" id="UP001596337">
    <property type="component" value="Unassembled WGS sequence"/>
</dbReference>
<name>A0ABW2C498_9PSEU</name>